<keyword evidence="4 9" id="KW-1133">Transmembrane helix</keyword>
<feature type="transmembrane region" description="Helical" evidence="9">
    <location>
        <begin position="605"/>
        <end position="625"/>
    </location>
</feature>
<dbReference type="GO" id="GO:0005886">
    <property type="term" value="C:plasma membrane"/>
    <property type="evidence" value="ECO:0007669"/>
    <property type="project" value="UniProtKB-SubCell"/>
</dbReference>
<keyword evidence="6 11" id="KW-0675">Receptor</keyword>
<feature type="chain" id="PRO_5043954835" evidence="10">
    <location>
        <begin position="26"/>
        <end position="840"/>
    </location>
</feature>
<keyword evidence="2" id="KW-1003">Cell membrane</keyword>
<keyword evidence="5 9" id="KW-0472">Membrane</keyword>
<comment type="caution">
    <text evidence="11">The sequence shown here is derived from an EMBL/GenBank/DDBJ whole genome shotgun (WGS) entry which is preliminary data.</text>
</comment>
<evidence type="ECO:0000256" key="1">
    <source>
        <dbReference type="ARBA" id="ARBA00004651"/>
    </source>
</evidence>
<feature type="transmembrane region" description="Helical" evidence="9">
    <location>
        <begin position="510"/>
        <end position="528"/>
    </location>
</feature>
<dbReference type="Proteomes" id="UP000735302">
    <property type="component" value="Unassembled WGS sequence"/>
</dbReference>
<keyword evidence="7" id="KW-0325">Glycoprotein</keyword>
<sequence>MLFVKIVIILTCLSHLPAALQLSSAAEHSQRSEPVNTSTIGNKNTGVRGYSPAPKNLSKFTNNCDHKAMNGNLGTEDRVHVKTIGCSGLQDKSRQSGVRTNCTVFQDMIKALKGCGWQRATVIIDSGDDRTTESNETLSDCSTSRDAPDNEAQCLLYRAEQLVLHTFGSAFIPVSHFRIWLPEEGIGNRSRLEEILWTSYLADKVRNFVWVSFHPWIILNAAETIFMKEQRGYGALMPHSTQFLLVGVDKSDIQPHHALNEAVHLNLPDIQPLQQLFLSTYTERTSSMMHYRSLLVEDTLAHLVTSSFDHVTLFIYSGISKAESYEKRTCGRLSPPYPLVWSHDRKRSFTKSITRPLSDNLFRNLKVKFNSNKKCPLFPNTYFGMNERPLTVLAKEWPPYLSAINASGNSLEYRGFLVEVISALARSMNFTYTLTPDPITSRNMTLRELERKLSAGREADFMARLYYVTSSLVYNQTLTHPIVMANMSGAYFWNPTAQHRGIFGLLERQLYLIIMIFFVTFVIFFSCINRFQNHLFGSGQSNIQNRSHLDGKRISTGSNIKTVKVSPWTPKRMKLVRFLSSAVNTIFDFQGSVFGQCNVPRPRYFTGQLLLFFWYFTLVLLTGDLKGRLASVMVRSKVQPPFSTLDEMQARGDYCWGHYNSSFLPIMKTAREQPLRSLYEGMSKFLASDPSVLAQTQEELVAKAATEDEKFVAIIDSFFLDVIIKSRGYHHIRVIPEILGTNGLGLNLPPQSELSDLMSEHVVKVVDSGLVDLFLKKMHHQLELAVNRTSSNSRQDGATSITDLKAELHIIFRYAPAAITAVFVLLIEILVARFCFNQGE</sequence>
<protein>
    <submittedName>
        <fullName evidence="11">Glutamate receptor 1</fullName>
    </submittedName>
</protein>
<dbReference type="PANTHER" id="PTHR42643:SF24">
    <property type="entry name" value="IONOTROPIC RECEPTOR 60A"/>
    <property type="match status" value="1"/>
</dbReference>
<organism evidence="11 12">
    <name type="scientific">Plakobranchus ocellatus</name>
    <dbReference type="NCBI Taxonomy" id="259542"/>
    <lineage>
        <taxon>Eukaryota</taxon>
        <taxon>Metazoa</taxon>
        <taxon>Spiralia</taxon>
        <taxon>Lophotrochozoa</taxon>
        <taxon>Mollusca</taxon>
        <taxon>Gastropoda</taxon>
        <taxon>Heterobranchia</taxon>
        <taxon>Euthyneura</taxon>
        <taxon>Panpulmonata</taxon>
        <taxon>Sacoglossa</taxon>
        <taxon>Placobranchoidea</taxon>
        <taxon>Plakobranchidae</taxon>
        <taxon>Plakobranchus</taxon>
    </lineage>
</organism>
<dbReference type="Gene3D" id="3.40.190.10">
    <property type="entry name" value="Periplasmic binding protein-like II"/>
    <property type="match status" value="3"/>
</dbReference>
<feature type="transmembrane region" description="Helical" evidence="9">
    <location>
        <begin position="814"/>
        <end position="834"/>
    </location>
</feature>
<keyword evidence="12" id="KW-1185">Reference proteome</keyword>
<evidence type="ECO:0000256" key="6">
    <source>
        <dbReference type="ARBA" id="ARBA00023170"/>
    </source>
</evidence>
<evidence type="ECO:0000313" key="12">
    <source>
        <dbReference type="Proteomes" id="UP000735302"/>
    </source>
</evidence>
<evidence type="ECO:0000313" key="11">
    <source>
        <dbReference type="EMBL" id="GFN88847.1"/>
    </source>
</evidence>
<dbReference type="EMBL" id="BLXT01001882">
    <property type="protein sequence ID" value="GFN88847.1"/>
    <property type="molecule type" value="Genomic_DNA"/>
</dbReference>
<gene>
    <name evidence="11" type="ORF">PoB_001535300</name>
</gene>
<feature type="region of interest" description="Disordered" evidence="8">
    <location>
        <begin position="26"/>
        <end position="52"/>
    </location>
</feature>
<dbReference type="InterPro" id="IPR052192">
    <property type="entry name" value="Insect_Ionotropic_Sensory_Rcpt"/>
</dbReference>
<keyword evidence="10" id="KW-0732">Signal</keyword>
<comment type="subcellular location">
    <subcellularLocation>
        <location evidence="1">Cell membrane</location>
        <topology evidence="1">Multi-pass membrane protein</topology>
    </subcellularLocation>
</comment>
<keyword evidence="3 9" id="KW-0812">Transmembrane</keyword>
<accession>A0AAV3Z248</accession>
<evidence type="ECO:0000256" key="4">
    <source>
        <dbReference type="ARBA" id="ARBA00022989"/>
    </source>
</evidence>
<evidence type="ECO:0000256" key="2">
    <source>
        <dbReference type="ARBA" id="ARBA00022475"/>
    </source>
</evidence>
<proteinExistence type="predicted"/>
<evidence type="ECO:0000256" key="3">
    <source>
        <dbReference type="ARBA" id="ARBA00022692"/>
    </source>
</evidence>
<dbReference type="SUPFAM" id="SSF53850">
    <property type="entry name" value="Periplasmic binding protein-like II"/>
    <property type="match status" value="1"/>
</dbReference>
<evidence type="ECO:0000256" key="7">
    <source>
        <dbReference type="ARBA" id="ARBA00023180"/>
    </source>
</evidence>
<evidence type="ECO:0000256" key="5">
    <source>
        <dbReference type="ARBA" id="ARBA00023136"/>
    </source>
</evidence>
<reference evidence="11 12" key="1">
    <citation type="journal article" date="2021" name="Elife">
        <title>Chloroplast acquisition without the gene transfer in kleptoplastic sea slugs, Plakobranchus ocellatus.</title>
        <authorList>
            <person name="Maeda T."/>
            <person name="Takahashi S."/>
            <person name="Yoshida T."/>
            <person name="Shimamura S."/>
            <person name="Takaki Y."/>
            <person name="Nagai Y."/>
            <person name="Toyoda A."/>
            <person name="Suzuki Y."/>
            <person name="Arimoto A."/>
            <person name="Ishii H."/>
            <person name="Satoh N."/>
            <person name="Nishiyama T."/>
            <person name="Hasebe M."/>
            <person name="Maruyama T."/>
            <person name="Minagawa J."/>
            <person name="Obokata J."/>
            <person name="Shigenobu S."/>
        </authorList>
    </citation>
    <scope>NUCLEOTIDE SEQUENCE [LARGE SCALE GENOMIC DNA]</scope>
</reference>
<evidence type="ECO:0000256" key="9">
    <source>
        <dbReference type="SAM" id="Phobius"/>
    </source>
</evidence>
<dbReference type="PANTHER" id="PTHR42643">
    <property type="entry name" value="IONOTROPIC RECEPTOR 20A-RELATED"/>
    <property type="match status" value="1"/>
</dbReference>
<dbReference type="AlphaFoldDB" id="A0AAV3Z248"/>
<evidence type="ECO:0000256" key="10">
    <source>
        <dbReference type="SAM" id="SignalP"/>
    </source>
</evidence>
<feature type="signal peptide" evidence="10">
    <location>
        <begin position="1"/>
        <end position="25"/>
    </location>
</feature>
<name>A0AAV3Z248_9GAST</name>
<evidence type="ECO:0000256" key="8">
    <source>
        <dbReference type="SAM" id="MobiDB-lite"/>
    </source>
</evidence>
<feature type="compositionally biased region" description="Polar residues" evidence="8">
    <location>
        <begin position="26"/>
        <end position="45"/>
    </location>
</feature>